<reference evidence="3 6" key="1">
    <citation type="submission" date="2021-07" db="EMBL/GenBank/DDBJ databases">
        <authorList>
            <person name="Imarazene B."/>
            <person name="Zahm M."/>
            <person name="Klopp C."/>
            <person name="Cabau C."/>
            <person name="Beille S."/>
            <person name="Jouanno E."/>
            <person name="Castinel A."/>
            <person name="Lluch J."/>
            <person name="Gil L."/>
            <person name="Kuchtly C."/>
            <person name="Lopez Roques C."/>
            <person name="Donnadieu C."/>
            <person name="Parrinello H."/>
            <person name="Journot L."/>
            <person name="Du K."/>
            <person name="Schartl M."/>
            <person name="Retaux S."/>
            <person name="Guiguen Y."/>
        </authorList>
    </citation>
    <scope>NUCLEOTIDE SEQUENCE [LARGE SCALE GENOMIC DNA]</scope>
    <source>
        <strain evidence="3">Pach_M1</strain>
        <tissue evidence="3">Testis</tissue>
    </source>
</reference>
<accession>A0A8B9HCL6</accession>
<keyword evidence="1" id="KW-0479">Metal-binding</keyword>
<dbReference type="Pfam" id="PF03171">
    <property type="entry name" value="2OG-FeII_Oxy"/>
    <property type="match status" value="1"/>
</dbReference>
<dbReference type="PANTHER" id="PTHR47990">
    <property type="entry name" value="2-OXOGLUTARATE (2OG) AND FE(II)-DEPENDENT OXYGENASE SUPERFAMILY PROTEIN-RELATED"/>
    <property type="match status" value="1"/>
</dbReference>
<dbReference type="Proteomes" id="UP000752171">
    <property type="component" value="Unassembled WGS sequence"/>
</dbReference>
<dbReference type="AlphaFoldDB" id="A0A8B9HCL6"/>
<dbReference type="PROSITE" id="PS51471">
    <property type="entry name" value="FE2OG_OXY"/>
    <property type="match status" value="1"/>
</dbReference>
<sequence length="310" mass="34741">MDTIPVVDFNAYNLGVNNVPDNKLVKLGEEIKAAFTGVGFVYLRNSGIEDNEVTNVMSITEKFFLLPEEKKRPFSRGTFPNGNHGWISLEQESLNPRCPGDLKEAFNVTSLSAKEWPTEGVDGFHGIQEKFFLRCKELSLRVLRVMAIGLGLDPSVFIKAHKLIGSDENDSTLRSLYYPSVKSDNVKKDQIRCGEHSDYGSITLVFQSPQAGLQVRNRNKEFILAPYIPGTVLVNIADLMQRWTSDVFVSAVHRVLLPPPGDSGIRQSLVFFVQPDNEAMITCCDGSNKYPPVNALDYLLERFRDSYGKK</sequence>
<dbReference type="GO" id="GO:0046872">
    <property type="term" value="F:metal ion binding"/>
    <property type="evidence" value="ECO:0007669"/>
    <property type="project" value="UniProtKB-KW"/>
</dbReference>
<dbReference type="EMBL" id="JAICCE010000016">
    <property type="protein sequence ID" value="KAG9266973.1"/>
    <property type="molecule type" value="Genomic_DNA"/>
</dbReference>
<dbReference type="SUPFAM" id="SSF51197">
    <property type="entry name" value="Clavaminate synthase-like"/>
    <property type="match status" value="1"/>
</dbReference>
<dbReference type="InterPro" id="IPR005123">
    <property type="entry name" value="Oxoglu/Fe-dep_dioxygenase_dom"/>
</dbReference>
<feature type="domain" description="Fe2OG dioxygenase" evidence="2">
    <location>
        <begin position="168"/>
        <end position="275"/>
    </location>
</feature>
<dbReference type="PRINTS" id="PR00682">
    <property type="entry name" value="IPNSYNTHASE"/>
</dbReference>
<dbReference type="OMA" id="FWHVGRE"/>
<evidence type="ECO:0000259" key="2">
    <source>
        <dbReference type="PROSITE" id="PS51471"/>
    </source>
</evidence>
<dbReference type="OrthoDB" id="288590at2759"/>
<evidence type="ECO:0000256" key="1">
    <source>
        <dbReference type="RuleBase" id="RU003682"/>
    </source>
</evidence>
<dbReference type="Gene3D" id="2.60.120.330">
    <property type="entry name" value="B-lactam Antibiotic, Isopenicillin N Synthase, Chain"/>
    <property type="match status" value="1"/>
</dbReference>
<dbReference type="Pfam" id="PF14226">
    <property type="entry name" value="DIOX_N"/>
    <property type="match status" value="1"/>
</dbReference>
<proteinExistence type="inferred from homology"/>
<dbReference type="InterPro" id="IPR050231">
    <property type="entry name" value="Iron_ascorbate_oxido_reductase"/>
</dbReference>
<evidence type="ECO:0000313" key="3">
    <source>
        <dbReference type="EMBL" id="KAG9266973.1"/>
    </source>
</evidence>
<gene>
    <name evidence="3" type="primary">BUAE</name>
    <name evidence="3" type="ORF">AMEX_G19644</name>
</gene>
<evidence type="ECO:0000313" key="6">
    <source>
        <dbReference type="Proteomes" id="UP000752171"/>
    </source>
</evidence>
<dbReference type="InterPro" id="IPR027443">
    <property type="entry name" value="IPNS-like_sf"/>
</dbReference>
<dbReference type="RefSeq" id="XP_015460500.2">
    <property type="nucleotide sequence ID" value="XM_015605014.3"/>
</dbReference>
<organism evidence="4 5">
    <name type="scientific">Astyanax mexicanus</name>
    <name type="common">Blind cave fish</name>
    <name type="synonym">Astyanax fasciatus mexicanus</name>
    <dbReference type="NCBI Taxonomy" id="7994"/>
    <lineage>
        <taxon>Eukaryota</taxon>
        <taxon>Metazoa</taxon>
        <taxon>Chordata</taxon>
        <taxon>Craniata</taxon>
        <taxon>Vertebrata</taxon>
        <taxon>Euteleostomi</taxon>
        <taxon>Actinopterygii</taxon>
        <taxon>Neopterygii</taxon>
        <taxon>Teleostei</taxon>
        <taxon>Ostariophysi</taxon>
        <taxon>Characiformes</taxon>
        <taxon>Characoidei</taxon>
        <taxon>Acestrorhamphidae</taxon>
        <taxon>Acestrorhamphinae</taxon>
        <taxon>Astyanax</taxon>
    </lineage>
</organism>
<dbReference type="GO" id="GO:0016491">
    <property type="term" value="F:oxidoreductase activity"/>
    <property type="evidence" value="ECO:0007669"/>
    <property type="project" value="UniProtKB-KW"/>
</dbReference>
<evidence type="ECO:0000313" key="5">
    <source>
        <dbReference type="Proteomes" id="UP000694621"/>
    </source>
</evidence>
<dbReference type="Ensembl" id="ENSAMXT00005012398.1">
    <property type="protein sequence ID" value="ENSAMXP00005011154.1"/>
    <property type="gene ID" value="ENSAMXG00005006155.1"/>
</dbReference>
<dbReference type="Proteomes" id="UP000694621">
    <property type="component" value="Unplaced"/>
</dbReference>
<name>A0A8B9HCL6_ASTMX</name>
<dbReference type="InterPro" id="IPR044861">
    <property type="entry name" value="IPNS-like_FE2OG_OXY"/>
</dbReference>
<comment type="similarity">
    <text evidence="1">Belongs to the iron/ascorbate-dependent oxidoreductase family.</text>
</comment>
<dbReference type="InterPro" id="IPR026992">
    <property type="entry name" value="DIOX_N"/>
</dbReference>
<dbReference type="FunFam" id="2.60.120.330:FF:000038">
    <property type="entry name" value="Si:dkey-10o6.2"/>
    <property type="match status" value="1"/>
</dbReference>
<protein>
    <submittedName>
        <fullName evidence="3">UPF0676 protein</fullName>
    </submittedName>
</protein>
<reference evidence="4" key="2">
    <citation type="submission" date="2025-05" db="UniProtKB">
        <authorList>
            <consortium name="Ensembl"/>
        </authorList>
    </citation>
    <scope>IDENTIFICATION</scope>
</reference>
<evidence type="ECO:0000313" key="4">
    <source>
        <dbReference type="Ensembl" id="ENSAMXP00005011154.1"/>
    </source>
</evidence>
<dbReference type="KEGG" id="amex:103022346"/>
<keyword evidence="1" id="KW-0408">Iron</keyword>
<keyword evidence="1" id="KW-0560">Oxidoreductase</keyword>